<evidence type="ECO:0000313" key="6">
    <source>
        <dbReference type="Proteomes" id="UP000230941"/>
    </source>
</evidence>
<comment type="caution">
    <text evidence="5">The sequence shown here is derived from an EMBL/GenBank/DDBJ whole genome shotgun (WGS) entry which is preliminary data.</text>
</comment>
<sequence length="250" mass="28089">MKNLVILDGNALIHRAYHALPPFKTKKGQLVNAIYGFISVLFRVIKELKPDYLAATFDLAGPTFRDLEYDQYKAKRVKAPQDLYDQIPLVKEFVKTLNIPIYEKSGFEADDAIGTIVSQAASHRPPVRSIIVTGDLDTLQLIDKNTEVYNLKKGVNSVAVYNIKAVEKRYGLKPKQIVDFKALKGDPSDNIPGVLGVGEKTAVELVKRFGSLKKLYADLSKSNLNPKLKARLLEYKKDAFFSYRLASIRK</sequence>
<feature type="domain" description="5'-3' exonuclease" evidence="4">
    <location>
        <begin position="2"/>
        <end position="250"/>
    </location>
</feature>
<dbReference type="InterPro" id="IPR020046">
    <property type="entry name" value="5-3_exonucl_a-hlix_arch_N"/>
</dbReference>
<organism evidence="5 6">
    <name type="scientific">Candidatus Portnoybacteria bacterium CG_4_9_14_3_um_filter_43_11</name>
    <dbReference type="NCBI Taxonomy" id="1974805"/>
    <lineage>
        <taxon>Bacteria</taxon>
        <taxon>Candidatus Portnoyibacteriota</taxon>
    </lineage>
</organism>
<dbReference type="SMART" id="SM00475">
    <property type="entry name" value="53EXOc"/>
    <property type="match status" value="1"/>
</dbReference>
<keyword evidence="2" id="KW-0378">Hydrolase</keyword>
<dbReference type="GO" id="GO:0008409">
    <property type="term" value="F:5'-3' exonuclease activity"/>
    <property type="evidence" value="ECO:0007669"/>
    <property type="project" value="InterPro"/>
</dbReference>
<evidence type="ECO:0000259" key="4">
    <source>
        <dbReference type="SMART" id="SM00475"/>
    </source>
</evidence>
<dbReference type="SUPFAM" id="SSF47807">
    <property type="entry name" value="5' to 3' exonuclease, C-terminal subdomain"/>
    <property type="match status" value="1"/>
</dbReference>
<protein>
    <submittedName>
        <fullName evidence="5">DNA polymerase I</fullName>
    </submittedName>
</protein>
<dbReference type="InterPro" id="IPR002421">
    <property type="entry name" value="5-3_exonuclease"/>
</dbReference>
<dbReference type="InterPro" id="IPR020045">
    <property type="entry name" value="DNA_polI_H3TH"/>
</dbReference>
<evidence type="ECO:0000256" key="3">
    <source>
        <dbReference type="ARBA" id="ARBA00023125"/>
    </source>
</evidence>
<dbReference type="Pfam" id="PF02739">
    <property type="entry name" value="5_3_exonuc_N"/>
    <property type="match status" value="1"/>
</dbReference>
<accession>A0A2M7YKK0</accession>
<dbReference type="Pfam" id="PF01367">
    <property type="entry name" value="5_3_exonuc"/>
    <property type="match status" value="1"/>
</dbReference>
<dbReference type="GO" id="GO:0003677">
    <property type="term" value="F:DNA binding"/>
    <property type="evidence" value="ECO:0007669"/>
    <property type="project" value="UniProtKB-KW"/>
</dbReference>
<proteinExistence type="predicted"/>
<dbReference type="CDD" id="cd09898">
    <property type="entry name" value="H3TH_53EXO"/>
    <property type="match status" value="1"/>
</dbReference>
<dbReference type="CDD" id="cd09859">
    <property type="entry name" value="PIN_53EXO"/>
    <property type="match status" value="1"/>
</dbReference>
<feature type="non-terminal residue" evidence="5">
    <location>
        <position position="250"/>
    </location>
</feature>
<dbReference type="Proteomes" id="UP000230941">
    <property type="component" value="Unassembled WGS sequence"/>
</dbReference>
<dbReference type="GO" id="GO:0017108">
    <property type="term" value="F:5'-flap endonuclease activity"/>
    <property type="evidence" value="ECO:0007669"/>
    <property type="project" value="InterPro"/>
</dbReference>
<evidence type="ECO:0000256" key="1">
    <source>
        <dbReference type="ARBA" id="ARBA00022722"/>
    </source>
</evidence>
<dbReference type="InterPro" id="IPR036279">
    <property type="entry name" value="5-3_exonuclease_C_sf"/>
</dbReference>
<dbReference type="Gene3D" id="1.10.150.20">
    <property type="entry name" value="5' to 3' exonuclease, C-terminal subdomain"/>
    <property type="match status" value="1"/>
</dbReference>
<dbReference type="GO" id="GO:0033567">
    <property type="term" value="P:DNA replication, Okazaki fragment processing"/>
    <property type="evidence" value="ECO:0007669"/>
    <property type="project" value="InterPro"/>
</dbReference>
<dbReference type="FunFam" id="1.10.150.20:FF:000003">
    <property type="entry name" value="DNA polymerase I"/>
    <property type="match status" value="1"/>
</dbReference>
<dbReference type="Gene3D" id="3.40.50.1010">
    <property type="entry name" value="5'-nuclease"/>
    <property type="match status" value="1"/>
</dbReference>
<dbReference type="AlphaFoldDB" id="A0A2M7YKK0"/>
<dbReference type="SUPFAM" id="SSF88723">
    <property type="entry name" value="PIN domain-like"/>
    <property type="match status" value="1"/>
</dbReference>
<keyword evidence="3" id="KW-0238">DNA-binding</keyword>
<dbReference type="InterPro" id="IPR038969">
    <property type="entry name" value="FEN"/>
</dbReference>
<dbReference type="PANTHER" id="PTHR42646">
    <property type="entry name" value="FLAP ENDONUCLEASE XNI"/>
    <property type="match status" value="1"/>
</dbReference>
<evidence type="ECO:0000256" key="2">
    <source>
        <dbReference type="ARBA" id="ARBA00022801"/>
    </source>
</evidence>
<name>A0A2M7YKK0_9BACT</name>
<dbReference type="EMBL" id="PFWG01000067">
    <property type="protein sequence ID" value="PJA63505.1"/>
    <property type="molecule type" value="Genomic_DNA"/>
</dbReference>
<dbReference type="PANTHER" id="PTHR42646:SF2">
    <property type="entry name" value="5'-3' EXONUCLEASE FAMILY PROTEIN"/>
    <property type="match status" value="1"/>
</dbReference>
<evidence type="ECO:0000313" key="5">
    <source>
        <dbReference type="EMBL" id="PJA63505.1"/>
    </source>
</evidence>
<dbReference type="InterPro" id="IPR029060">
    <property type="entry name" value="PIN-like_dom_sf"/>
</dbReference>
<dbReference type="InterPro" id="IPR008918">
    <property type="entry name" value="HhH2"/>
</dbReference>
<gene>
    <name evidence="5" type="ORF">CO160_02975</name>
</gene>
<dbReference type="SMART" id="SM00279">
    <property type="entry name" value="HhH2"/>
    <property type="match status" value="1"/>
</dbReference>
<keyword evidence="1" id="KW-0540">Nuclease</keyword>
<reference evidence="6" key="1">
    <citation type="submission" date="2017-09" db="EMBL/GenBank/DDBJ databases">
        <title>Depth-based differentiation of microbial function through sediment-hosted aquifers and enrichment of novel symbionts in the deep terrestrial subsurface.</title>
        <authorList>
            <person name="Probst A.J."/>
            <person name="Ladd B."/>
            <person name="Jarett J.K."/>
            <person name="Geller-Mcgrath D.E."/>
            <person name="Sieber C.M.K."/>
            <person name="Emerson J.B."/>
            <person name="Anantharaman K."/>
            <person name="Thomas B.C."/>
            <person name="Malmstrom R."/>
            <person name="Stieglmeier M."/>
            <person name="Klingl A."/>
            <person name="Woyke T."/>
            <person name="Ryan C.M."/>
            <person name="Banfield J.F."/>
        </authorList>
    </citation>
    <scope>NUCLEOTIDE SEQUENCE [LARGE SCALE GENOMIC DNA]</scope>
</reference>